<comment type="subcellular location">
    <subcellularLocation>
        <location evidence="1">Cell membrane</location>
        <topology evidence="1">Multi-pass membrane protein</topology>
    </subcellularLocation>
</comment>
<feature type="domain" description="ABC3 transporter permease C-terminal" evidence="8">
    <location>
        <begin position="300"/>
        <end position="413"/>
    </location>
</feature>
<dbReference type="Pfam" id="PF12704">
    <property type="entry name" value="MacB_PCD"/>
    <property type="match status" value="1"/>
</dbReference>
<dbReference type="PANTHER" id="PTHR30572:SF4">
    <property type="entry name" value="ABC TRANSPORTER PERMEASE YTRF"/>
    <property type="match status" value="1"/>
</dbReference>
<proteinExistence type="inferred from homology"/>
<dbReference type="GO" id="GO:0022857">
    <property type="term" value="F:transmembrane transporter activity"/>
    <property type="evidence" value="ECO:0007669"/>
    <property type="project" value="TreeGrafter"/>
</dbReference>
<feature type="transmembrane region" description="Helical" evidence="7">
    <location>
        <begin position="296"/>
        <end position="318"/>
    </location>
</feature>
<dbReference type="InterPro" id="IPR025857">
    <property type="entry name" value="MacB_PCD"/>
</dbReference>
<gene>
    <name evidence="10" type="ORF">MNBD_BACTEROID01-614</name>
</gene>
<reference evidence="10" key="1">
    <citation type="submission" date="2018-06" db="EMBL/GenBank/DDBJ databases">
        <authorList>
            <person name="Zhirakovskaya E."/>
        </authorList>
    </citation>
    <scope>NUCLEOTIDE SEQUENCE</scope>
</reference>
<evidence type="ECO:0000259" key="9">
    <source>
        <dbReference type="Pfam" id="PF12704"/>
    </source>
</evidence>
<keyword evidence="4 7" id="KW-1133">Transmembrane helix</keyword>
<keyword evidence="5 7" id="KW-0472">Membrane</keyword>
<evidence type="ECO:0000256" key="2">
    <source>
        <dbReference type="ARBA" id="ARBA00022475"/>
    </source>
</evidence>
<dbReference type="GO" id="GO:0005886">
    <property type="term" value="C:plasma membrane"/>
    <property type="evidence" value="ECO:0007669"/>
    <property type="project" value="UniProtKB-SubCell"/>
</dbReference>
<keyword evidence="2" id="KW-1003">Cell membrane</keyword>
<evidence type="ECO:0000256" key="4">
    <source>
        <dbReference type="ARBA" id="ARBA00022989"/>
    </source>
</evidence>
<protein>
    <submittedName>
        <fullName evidence="10">ABC-type antimicrobial peptide transport system, permease component</fullName>
    </submittedName>
</protein>
<dbReference type="EMBL" id="UOEP01000146">
    <property type="protein sequence ID" value="VAW21486.1"/>
    <property type="molecule type" value="Genomic_DNA"/>
</dbReference>
<dbReference type="Pfam" id="PF02687">
    <property type="entry name" value="FtsX"/>
    <property type="match status" value="1"/>
</dbReference>
<sequence>MRIILLIKLIVESFSFAYNSLKVNRLRTFLSLLGITIGIFAIISVFTVIDSLEKYIRDSLNSLGNNMVYIQKWPWAPPEGETEYPWWRYMNRPVPTIKENEELLKRSRLASNAAFLFGYNRTVQYENSKVENTEILATSYALLDVWSLDIEKGRYFTESEMNSGAPVAVIGSEIAGKLFEDVDPVGKIIKFQGHKFRIIGVYTRSGQDMFKTSMDKRIHIPASHALTMVDIRNRNRGQTICVKAKVNSDRDEFIAELTGIMRAIRNLKPMEENNFAMNEVSLISNNFDKLFKIINIAGWIIGGFSIVVGGFGIANIMFVSVKERTKLIGIQKALGAKRYFILFEFIFEAIVLSVIGGFAGLFLIFIGAKIFSYFSDMAISLTAANIILGLLISGIIGFMAGLIPAFSAARMNPVEAINSV</sequence>
<evidence type="ECO:0000256" key="1">
    <source>
        <dbReference type="ARBA" id="ARBA00004651"/>
    </source>
</evidence>
<evidence type="ECO:0000256" key="6">
    <source>
        <dbReference type="ARBA" id="ARBA00038076"/>
    </source>
</evidence>
<feature type="transmembrane region" description="Helical" evidence="7">
    <location>
        <begin position="29"/>
        <end position="49"/>
    </location>
</feature>
<organism evidence="10">
    <name type="scientific">hydrothermal vent metagenome</name>
    <dbReference type="NCBI Taxonomy" id="652676"/>
    <lineage>
        <taxon>unclassified sequences</taxon>
        <taxon>metagenomes</taxon>
        <taxon>ecological metagenomes</taxon>
    </lineage>
</organism>
<evidence type="ECO:0000256" key="3">
    <source>
        <dbReference type="ARBA" id="ARBA00022692"/>
    </source>
</evidence>
<accession>A0A3B0UPD2</accession>
<dbReference type="PANTHER" id="PTHR30572">
    <property type="entry name" value="MEMBRANE COMPONENT OF TRANSPORTER-RELATED"/>
    <property type="match status" value="1"/>
</dbReference>
<evidence type="ECO:0000256" key="5">
    <source>
        <dbReference type="ARBA" id="ARBA00023136"/>
    </source>
</evidence>
<evidence type="ECO:0000313" key="10">
    <source>
        <dbReference type="EMBL" id="VAW21486.1"/>
    </source>
</evidence>
<dbReference type="InterPro" id="IPR050250">
    <property type="entry name" value="Macrolide_Exporter_MacB"/>
</dbReference>
<feature type="domain" description="MacB-like periplasmic core" evidence="9">
    <location>
        <begin position="28"/>
        <end position="258"/>
    </location>
</feature>
<comment type="similarity">
    <text evidence="6">Belongs to the ABC-4 integral membrane protein family.</text>
</comment>
<keyword evidence="3 7" id="KW-0812">Transmembrane</keyword>
<feature type="transmembrane region" description="Helical" evidence="7">
    <location>
        <begin position="378"/>
        <end position="403"/>
    </location>
</feature>
<evidence type="ECO:0000256" key="7">
    <source>
        <dbReference type="SAM" id="Phobius"/>
    </source>
</evidence>
<name>A0A3B0UPD2_9ZZZZ</name>
<dbReference type="AlphaFoldDB" id="A0A3B0UPD2"/>
<feature type="transmembrane region" description="Helical" evidence="7">
    <location>
        <begin position="339"/>
        <end position="366"/>
    </location>
</feature>
<evidence type="ECO:0000259" key="8">
    <source>
        <dbReference type="Pfam" id="PF02687"/>
    </source>
</evidence>
<dbReference type="InterPro" id="IPR003838">
    <property type="entry name" value="ABC3_permease_C"/>
</dbReference>